<name>A9V5Z6_MONBE</name>
<sequence>MTTRNSLLAVFLFGVVVLLLMQFWLEPRPVSPSRDRLFEPRMRARASIWRRCTQEEVSLPFARKLKFAYVDICMPPGANSTAFGSWHVFKAGGSTASQMITRACDCINGTIVENFRYRNQGEMEERLGHHPMEFFAAIRDPVARFLSAYGEAFRRGSLTKYDDVTALLAEQSVKPDKFTLLEKILDLFSTAEQLAAVNDHFLPTVEFLSYAQPRQPPPPSLRFALDLTKPNATLKLWDFLSARYDLNRSGTCATPSPAELHDRHRDESYLTACHPSDRGACIAEEFHKFAPLFIIRADELPERLVGRIRTIYAKDESCYQESELMALHMPHFARIWSVGPEALARICLGLRIITIIIIIIIIVIIIIIIIIITIHVFVCRGSVDVNAMAAALSAQQQVRQDPLVAAAAAAAAHVGNGLSVASDEAASTAAAVDTSTSIVPATVCEHIAPATDASHAGAMNMTSSTHPSGMAPVLKDQPSQDGAAMAMDTTMDASDGAIHDTTTTTTTTTTNSGSPADNHTNPQIAAGFDGHPPAVTAADGPVHTTAMDVDGASQQTGDSAPLNPAPTELIQSSPAAVKAEPTAVSPARAPPALDNTTPAPIKTETEDVAGGGTSHQDNVAESAPFVIETPPPVTLDLSPEQVEERCRLHKQFLDLAGSTTEANCFPGVNVWALMQTYRPWPSHVCSCISPFLSRRPSAHHLFRLSPPHQHICSCRLFVAPFAQMKRRRKSNKKSTADNAVVLFYGPEDEEPTASIVTLVLYVTCLTNTCAASFRVLTNPLALVLFLVQFCCLSFTDRNRVREHVHSKHGTSNNPALPVHHQITHTHTHTARLDRRPFTSQPVPNCWILRFLPAGHSADETDLDLAYLRFRHHARLTLDEAVRGHFISPLSQDMGLAPFAPQQAERLRILLDRRRITLSPEATQRLHDVFDEEIRQRDQNTDQHVGRRMLRSDLAKASPTMTDTPANTLHKQKSKNKWMTPVARRKVVVDSQGDVREENSVYSLAEIRVGANYQVPDTSYPKTDPQQIPPLNDEAQLVFSPLEASVENSESVQYFLKFANTLGFRSARAYDVEYAHHLLHAAQANKGKKKSTSMLSLMEELLDDKTHRKRPILRDYHYQQPDDWTKADRDMFIKAYREYGKQFRLIAALLPSKTYTDVIEYFFNFFKRTPEYRTIKQELRERELEEDRRAQQDGLASYHTFVMTIALPQRSIGCPGTRRLVRFQLFERFCMFFSFRLFVPGCGGASESHTGIALAQLKAMRANPPFFGSASKGGAKNTVGIGSSNSSSSRSRKRPSSSGGGDKNAKRSANDKGEKRSVYACDDCPAVFDSAPKLNGHRRIHRRIPSPNSAAAKSKSKSKNKSGSKSKSKSGSGTQSTAAATNNAGKSKSKSKSSGGGGGGGSSGNNSKSTTGGNKSKSSRSSASKNKSTAATESADTALDKVSTTMDVAAATAASGASQEPETTLPTELQEAVATARQEQQTIPVADTPRVASPELGKPRPSESMFLASAPSSSTHPAMQDVSAPATGSPLIAAAPTASEEATATQPMA</sequence>
<feature type="region of interest" description="Disordered" evidence="6">
    <location>
        <begin position="494"/>
        <end position="616"/>
    </location>
</feature>
<keyword evidence="4" id="KW-0539">Nucleus</keyword>
<keyword evidence="7" id="KW-0472">Membrane</keyword>
<dbReference type="InterPro" id="IPR000949">
    <property type="entry name" value="ELM2_dom"/>
</dbReference>
<evidence type="ECO:0000259" key="8">
    <source>
        <dbReference type="PROSITE" id="PS50157"/>
    </source>
</evidence>
<keyword evidence="3" id="KW-0804">Transcription</keyword>
<comment type="subcellular location">
    <subcellularLocation>
        <location evidence="1">Nucleus</location>
    </subcellularLocation>
</comment>
<evidence type="ECO:0000259" key="9">
    <source>
        <dbReference type="PROSITE" id="PS51156"/>
    </source>
</evidence>
<feature type="compositionally biased region" description="Basic and acidic residues" evidence="6">
    <location>
        <begin position="1302"/>
        <end position="1314"/>
    </location>
</feature>
<dbReference type="Pfam" id="PF00249">
    <property type="entry name" value="Myb_DNA-binding"/>
    <property type="match status" value="1"/>
</dbReference>
<dbReference type="InterPro" id="IPR051066">
    <property type="entry name" value="Trans_reg/Corepressor"/>
</dbReference>
<dbReference type="PROSITE" id="PS00028">
    <property type="entry name" value="ZINC_FINGER_C2H2_1"/>
    <property type="match status" value="1"/>
</dbReference>
<feature type="compositionally biased region" description="Basic residues" evidence="6">
    <location>
        <begin position="1334"/>
        <end position="1343"/>
    </location>
</feature>
<dbReference type="Gene3D" id="1.10.10.60">
    <property type="entry name" value="Homeodomain-like"/>
    <property type="match status" value="1"/>
</dbReference>
<feature type="domain" description="C2H2-type" evidence="8">
    <location>
        <begin position="1318"/>
        <end position="1340"/>
    </location>
</feature>
<gene>
    <name evidence="11" type="ORF">MONBRDRAFT_38153</name>
</gene>
<dbReference type="InterPro" id="IPR013087">
    <property type="entry name" value="Znf_C2H2_type"/>
</dbReference>
<dbReference type="GO" id="GO:0045892">
    <property type="term" value="P:negative regulation of DNA-templated transcription"/>
    <property type="evidence" value="ECO:0000318"/>
    <property type="project" value="GO_Central"/>
</dbReference>
<evidence type="ECO:0000256" key="6">
    <source>
        <dbReference type="SAM" id="MobiDB-lite"/>
    </source>
</evidence>
<dbReference type="eggNOG" id="KOG4167">
    <property type="taxonomic scope" value="Eukaryota"/>
</dbReference>
<dbReference type="PROSITE" id="PS50157">
    <property type="entry name" value="ZINC_FINGER_C2H2_2"/>
    <property type="match status" value="1"/>
</dbReference>
<keyword evidence="7" id="KW-0812">Transmembrane</keyword>
<dbReference type="PANTHER" id="PTHR16089:SF28">
    <property type="entry name" value="REST COREPRESSOR"/>
    <property type="match status" value="1"/>
</dbReference>
<keyword evidence="7" id="KW-1133">Transmembrane helix</keyword>
<dbReference type="SUPFAM" id="SSF46689">
    <property type="entry name" value="Homeodomain-like"/>
    <property type="match status" value="1"/>
</dbReference>
<dbReference type="CDD" id="cd00167">
    <property type="entry name" value="SANT"/>
    <property type="match status" value="1"/>
</dbReference>
<dbReference type="KEGG" id="mbr:MONBRDRAFT_38153"/>
<accession>A9V5Z6</accession>
<feature type="compositionally biased region" description="Low complexity" evidence="6">
    <location>
        <begin position="494"/>
        <end position="510"/>
    </location>
</feature>
<feature type="compositionally biased region" description="Polar residues" evidence="6">
    <location>
        <begin position="511"/>
        <end position="523"/>
    </location>
</feature>
<feature type="transmembrane region" description="Helical" evidence="7">
    <location>
        <begin position="352"/>
        <end position="378"/>
    </location>
</feature>
<feature type="region of interest" description="Disordered" evidence="6">
    <location>
        <begin position="951"/>
        <end position="976"/>
    </location>
</feature>
<feature type="compositionally biased region" description="Low complexity" evidence="6">
    <location>
        <begin position="1442"/>
        <end position="1470"/>
    </location>
</feature>
<feature type="compositionally biased region" description="Gly residues" evidence="6">
    <location>
        <begin position="1393"/>
        <end position="1402"/>
    </location>
</feature>
<keyword evidence="5" id="KW-0862">Zinc</keyword>
<feature type="transmembrane region" description="Helical" evidence="7">
    <location>
        <begin position="6"/>
        <end position="25"/>
    </location>
</feature>
<keyword evidence="5" id="KW-0479">Metal-binding</keyword>
<dbReference type="GO" id="GO:0003714">
    <property type="term" value="F:transcription corepressor activity"/>
    <property type="evidence" value="ECO:0000318"/>
    <property type="project" value="GO_Central"/>
</dbReference>
<protein>
    <recommendedName>
        <fullName evidence="13">C2H2-type domain-containing protein</fullName>
    </recommendedName>
</protein>
<dbReference type="InterPro" id="IPR001005">
    <property type="entry name" value="SANT/Myb"/>
</dbReference>
<evidence type="ECO:0000256" key="3">
    <source>
        <dbReference type="ARBA" id="ARBA00023163"/>
    </source>
</evidence>
<keyword evidence="2" id="KW-0805">Transcription regulation</keyword>
<feature type="compositionally biased region" description="Low complexity" evidence="6">
    <location>
        <begin position="1403"/>
        <end position="1431"/>
    </location>
</feature>
<evidence type="ECO:0000256" key="4">
    <source>
        <dbReference type="ARBA" id="ARBA00023242"/>
    </source>
</evidence>
<evidence type="ECO:0000256" key="5">
    <source>
        <dbReference type="PROSITE-ProRule" id="PRU00042"/>
    </source>
</evidence>
<evidence type="ECO:0000256" key="2">
    <source>
        <dbReference type="ARBA" id="ARBA00023015"/>
    </source>
</evidence>
<feature type="compositionally biased region" description="Polar residues" evidence="6">
    <location>
        <begin position="958"/>
        <end position="968"/>
    </location>
</feature>
<feature type="compositionally biased region" description="Low complexity" evidence="6">
    <location>
        <begin position="1532"/>
        <end position="1548"/>
    </location>
</feature>
<feature type="domain" description="ELM2" evidence="9">
    <location>
        <begin position="1004"/>
        <end position="1096"/>
    </location>
</feature>
<evidence type="ECO:0008006" key="13">
    <source>
        <dbReference type="Google" id="ProtNLM"/>
    </source>
</evidence>
<keyword evidence="12" id="KW-1185">Reference proteome</keyword>
<dbReference type="InterPro" id="IPR017884">
    <property type="entry name" value="SANT_dom"/>
</dbReference>
<dbReference type="PROSITE" id="PS51293">
    <property type="entry name" value="SANT"/>
    <property type="match status" value="1"/>
</dbReference>
<proteinExistence type="predicted"/>
<evidence type="ECO:0000313" key="12">
    <source>
        <dbReference type="Proteomes" id="UP000001357"/>
    </source>
</evidence>
<dbReference type="PROSITE" id="PS51156">
    <property type="entry name" value="ELM2"/>
    <property type="match status" value="1"/>
</dbReference>
<feature type="region of interest" description="Disordered" evidence="6">
    <location>
        <begin position="1267"/>
        <end position="1314"/>
    </location>
</feature>
<organism evidence="11 12">
    <name type="scientific">Monosiga brevicollis</name>
    <name type="common">Choanoflagellate</name>
    <dbReference type="NCBI Taxonomy" id="81824"/>
    <lineage>
        <taxon>Eukaryota</taxon>
        <taxon>Choanoflagellata</taxon>
        <taxon>Craspedida</taxon>
        <taxon>Salpingoecidae</taxon>
        <taxon>Monosiga</taxon>
    </lineage>
</organism>
<dbReference type="GO" id="GO:0008270">
    <property type="term" value="F:zinc ion binding"/>
    <property type="evidence" value="ECO:0007669"/>
    <property type="project" value="UniProtKB-KW"/>
</dbReference>
<feature type="compositionally biased region" description="Low complexity" evidence="6">
    <location>
        <begin position="1368"/>
        <end position="1385"/>
    </location>
</feature>
<dbReference type="InParanoid" id="A9V5Z6"/>
<feature type="compositionally biased region" description="Basic residues" evidence="6">
    <location>
        <begin position="1353"/>
        <end position="1367"/>
    </location>
</feature>
<feature type="region of interest" description="Disordered" evidence="6">
    <location>
        <begin position="1329"/>
        <end position="1548"/>
    </location>
</feature>
<evidence type="ECO:0000256" key="1">
    <source>
        <dbReference type="ARBA" id="ARBA00004123"/>
    </source>
</evidence>
<dbReference type="GeneID" id="5893434"/>
<dbReference type="RefSeq" id="XP_001748222.1">
    <property type="nucleotide sequence ID" value="XM_001748170.1"/>
</dbReference>
<feature type="domain" description="SANT" evidence="10">
    <location>
        <begin position="1118"/>
        <end position="1169"/>
    </location>
</feature>
<reference evidence="11 12" key="1">
    <citation type="journal article" date="2008" name="Nature">
        <title>The genome of the choanoflagellate Monosiga brevicollis and the origin of metazoans.</title>
        <authorList>
            <consortium name="JGI Sequencing"/>
            <person name="King N."/>
            <person name="Westbrook M.J."/>
            <person name="Young S.L."/>
            <person name="Kuo A."/>
            <person name="Abedin M."/>
            <person name="Chapman J."/>
            <person name="Fairclough S."/>
            <person name="Hellsten U."/>
            <person name="Isogai Y."/>
            <person name="Letunic I."/>
            <person name="Marr M."/>
            <person name="Pincus D."/>
            <person name="Putnam N."/>
            <person name="Rokas A."/>
            <person name="Wright K.J."/>
            <person name="Zuzow R."/>
            <person name="Dirks W."/>
            <person name="Good M."/>
            <person name="Goodstein D."/>
            <person name="Lemons D."/>
            <person name="Li W."/>
            <person name="Lyons J.B."/>
            <person name="Morris A."/>
            <person name="Nichols S."/>
            <person name="Richter D.J."/>
            <person name="Salamov A."/>
            <person name="Bork P."/>
            <person name="Lim W.A."/>
            <person name="Manning G."/>
            <person name="Miller W.T."/>
            <person name="McGinnis W."/>
            <person name="Shapiro H."/>
            <person name="Tjian R."/>
            <person name="Grigoriev I.V."/>
            <person name="Rokhsar D."/>
        </authorList>
    </citation>
    <scope>NUCLEOTIDE SEQUENCE [LARGE SCALE GENOMIC DNA]</scope>
    <source>
        <strain evidence="12">MX1 / ATCC 50154</strain>
    </source>
</reference>
<feature type="compositionally biased region" description="Low complexity" evidence="6">
    <location>
        <begin position="1279"/>
        <end position="1288"/>
    </location>
</feature>
<evidence type="ECO:0000259" key="10">
    <source>
        <dbReference type="PROSITE" id="PS51293"/>
    </source>
</evidence>
<dbReference type="GO" id="GO:0006357">
    <property type="term" value="P:regulation of transcription by RNA polymerase II"/>
    <property type="evidence" value="ECO:0000318"/>
    <property type="project" value="GO_Central"/>
</dbReference>
<evidence type="ECO:0000256" key="7">
    <source>
        <dbReference type="SAM" id="Phobius"/>
    </source>
</evidence>
<evidence type="ECO:0000313" key="11">
    <source>
        <dbReference type="EMBL" id="EDQ86983.1"/>
    </source>
</evidence>
<dbReference type="EMBL" id="CH991562">
    <property type="protein sequence ID" value="EDQ86983.1"/>
    <property type="molecule type" value="Genomic_DNA"/>
</dbReference>
<dbReference type="InterPro" id="IPR009057">
    <property type="entry name" value="Homeodomain-like_sf"/>
</dbReference>
<dbReference type="Proteomes" id="UP000001357">
    <property type="component" value="Unassembled WGS sequence"/>
</dbReference>
<dbReference type="PANTHER" id="PTHR16089">
    <property type="entry name" value="REST COREPRESSOR COREST PROTEIN-RELATED"/>
    <property type="match status" value="1"/>
</dbReference>
<dbReference type="GO" id="GO:0000118">
    <property type="term" value="C:histone deacetylase complex"/>
    <property type="evidence" value="ECO:0000318"/>
    <property type="project" value="GO_Central"/>
</dbReference>
<dbReference type="GO" id="GO:0005667">
    <property type="term" value="C:transcription regulator complex"/>
    <property type="evidence" value="ECO:0000318"/>
    <property type="project" value="GO_Central"/>
</dbReference>
<dbReference type="SMART" id="SM00717">
    <property type="entry name" value="SANT"/>
    <property type="match status" value="1"/>
</dbReference>
<keyword evidence="5" id="KW-0863">Zinc-finger</keyword>